<dbReference type="GO" id="GO:0010605">
    <property type="term" value="P:negative regulation of macromolecule metabolic process"/>
    <property type="evidence" value="ECO:0007669"/>
    <property type="project" value="UniProtKB-ARBA"/>
</dbReference>
<dbReference type="CDD" id="cd05402">
    <property type="entry name" value="NT_PAP_TUTase"/>
    <property type="match status" value="1"/>
</dbReference>
<evidence type="ECO:0000256" key="5">
    <source>
        <dbReference type="SAM" id="MobiDB-lite"/>
    </source>
</evidence>
<feature type="compositionally biased region" description="Basic residues" evidence="5">
    <location>
        <begin position="1"/>
        <end position="17"/>
    </location>
</feature>
<feature type="region of interest" description="Disordered" evidence="5">
    <location>
        <begin position="680"/>
        <end position="714"/>
    </location>
</feature>
<dbReference type="Proteomes" id="UP000308199">
    <property type="component" value="Unassembled WGS sequence"/>
</dbReference>
<evidence type="ECO:0000256" key="2">
    <source>
        <dbReference type="ARBA" id="ARBA00012388"/>
    </source>
</evidence>
<evidence type="ECO:0000313" key="9">
    <source>
        <dbReference type="Proteomes" id="UP000308199"/>
    </source>
</evidence>
<evidence type="ECO:0000256" key="3">
    <source>
        <dbReference type="ARBA" id="ARBA00022723"/>
    </source>
</evidence>
<evidence type="ECO:0000313" key="8">
    <source>
        <dbReference type="EMBL" id="THH11994.1"/>
    </source>
</evidence>
<reference evidence="8 9" key="1">
    <citation type="submission" date="2019-02" db="EMBL/GenBank/DDBJ databases">
        <title>Genome sequencing of the rare red list fungi Phellinidium pouzarii.</title>
        <authorList>
            <person name="Buettner E."/>
            <person name="Kellner H."/>
        </authorList>
    </citation>
    <scope>NUCLEOTIDE SEQUENCE [LARGE SCALE GENOMIC DNA]</scope>
    <source>
        <strain evidence="8 9">DSM 108285</strain>
    </source>
</reference>
<dbReference type="InterPro" id="IPR045862">
    <property type="entry name" value="Trf4-like"/>
</dbReference>
<comment type="similarity">
    <text evidence="1">Belongs to the DNA polymerase type-B-like family.</text>
</comment>
<feature type="compositionally biased region" description="Basic and acidic residues" evidence="5">
    <location>
        <begin position="552"/>
        <end position="581"/>
    </location>
</feature>
<dbReference type="GO" id="GO:0005730">
    <property type="term" value="C:nucleolus"/>
    <property type="evidence" value="ECO:0007669"/>
    <property type="project" value="TreeGrafter"/>
</dbReference>
<feature type="compositionally biased region" description="Basic and acidic residues" evidence="5">
    <location>
        <begin position="75"/>
        <end position="109"/>
    </location>
</feature>
<dbReference type="GO" id="GO:0003729">
    <property type="term" value="F:mRNA binding"/>
    <property type="evidence" value="ECO:0007669"/>
    <property type="project" value="TreeGrafter"/>
</dbReference>
<evidence type="ECO:0000259" key="7">
    <source>
        <dbReference type="Pfam" id="PF22600"/>
    </source>
</evidence>
<feature type="domain" description="Poly(A) RNA polymerase mitochondrial-like central palm" evidence="7">
    <location>
        <begin position="169"/>
        <end position="301"/>
    </location>
</feature>
<feature type="region of interest" description="Disordered" evidence="5">
    <location>
        <begin position="547"/>
        <end position="629"/>
    </location>
</feature>
<dbReference type="PANTHER" id="PTHR23092">
    <property type="entry name" value="POLY(A) RNA POLYMERASE"/>
    <property type="match status" value="1"/>
</dbReference>
<evidence type="ECO:0000256" key="1">
    <source>
        <dbReference type="ARBA" id="ARBA00008593"/>
    </source>
</evidence>
<dbReference type="SUPFAM" id="SSF81301">
    <property type="entry name" value="Nucleotidyltransferase"/>
    <property type="match status" value="1"/>
</dbReference>
<protein>
    <recommendedName>
        <fullName evidence="2">polynucleotide adenylyltransferase</fullName>
        <ecNumber evidence="2">2.7.7.19</ecNumber>
    </recommendedName>
</protein>
<dbReference type="Pfam" id="PF03828">
    <property type="entry name" value="PAP_assoc"/>
    <property type="match status" value="1"/>
</dbReference>
<dbReference type="Gene3D" id="3.30.460.10">
    <property type="entry name" value="Beta Polymerase, domain 2"/>
    <property type="match status" value="1"/>
</dbReference>
<dbReference type="InterPro" id="IPR002058">
    <property type="entry name" value="PAP_assoc"/>
</dbReference>
<keyword evidence="4" id="KW-0460">Magnesium</keyword>
<keyword evidence="9" id="KW-1185">Reference proteome</keyword>
<dbReference type="EC" id="2.7.7.19" evidence="2"/>
<dbReference type="GO" id="GO:0031123">
    <property type="term" value="P:RNA 3'-end processing"/>
    <property type="evidence" value="ECO:0007669"/>
    <property type="project" value="TreeGrafter"/>
</dbReference>
<dbReference type="GO" id="GO:1990817">
    <property type="term" value="F:poly(A) RNA polymerase activity"/>
    <property type="evidence" value="ECO:0007669"/>
    <property type="project" value="UniProtKB-EC"/>
</dbReference>
<dbReference type="GO" id="GO:0031499">
    <property type="term" value="C:TRAMP complex"/>
    <property type="evidence" value="ECO:0007669"/>
    <property type="project" value="TreeGrafter"/>
</dbReference>
<feature type="region of interest" description="Disordered" evidence="5">
    <location>
        <begin position="1"/>
        <end position="121"/>
    </location>
</feature>
<sequence length="714" mass="80246">MNLPRSRSRKNKKKHTRQASPEQLQLISPLPIQPEAGPSRLPEQRPRLQEEQIPRVTAMFTPDTDFIAFADPDDDKPKRSTREWDRGKHEWDRDRDRGRDRDTQWERNGGKHGSNGRMAGTKRGWDEVEQDNVLNRGRQGVTANTKSRKAPWASGVDWDGCRNVAEMMHKEVEAFLIYISPTPIEHEVRWMVVQLISNAIEKTYPDAKVLPFGSFGTKLYLPQGDIDLVVQSESMVYSDRVVVLRSLANIVRRTGITDKVTVIAKAKVPIIKFITTHGRFSVDISMNQVNGVQAGNMINRFLEEFPALRGLVLVVKSFLNQRSMNEVYSGGLGSYAIVCLTVSFLQMHPKLRRAEIDPSRNLGVLVMDFFELYGKYFNYTETGISLRHGGSYFSKVGRGWQDYYKPYLLSIEDPGDISAYELMKSAAYVRASIISARRNGHVVDLRSGSGSGPGSKRDPEEMSILSSILGVGQETINHRRLVMEVYDSGELARLLGVVPRNGLSMQSSSANGNDTYKATALVTADGPQRALEAQSVTEAWEEADMVLDSDMESEKGRELSRGNDHRRARDADAAESEKESRYTIPQGQPRGPGRVQSQGGPARKRRRTTSAQNVAPAATVFITDDDDEEEGQIDSLVTSEHRKTWGEHSDDELEEIEQAYAAVDRLREGEYSLYAKGSWKEENATSRGHKPLRSDQRRAFWASKSMRGIESDSS</sequence>
<keyword evidence="3" id="KW-0479">Metal-binding</keyword>
<dbReference type="GO" id="GO:0043634">
    <property type="term" value="P:polyadenylation-dependent ncRNA catabolic process"/>
    <property type="evidence" value="ECO:0007669"/>
    <property type="project" value="TreeGrafter"/>
</dbReference>
<name>A0A4S4LIX0_9AGAM</name>
<proteinExistence type="inferred from homology"/>
<dbReference type="OrthoDB" id="273917at2759"/>
<comment type="caution">
    <text evidence="8">The sequence shown here is derived from an EMBL/GenBank/DDBJ whole genome shotgun (WGS) entry which is preliminary data.</text>
</comment>
<dbReference type="AlphaFoldDB" id="A0A4S4LIX0"/>
<gene>
    <name evidence="8" type="ORF">EW145_g279</name>
</gene>
<dbReference type="InterPro" id="IPR043519">
    <property type="entry name" value="NT_sf"/>
</dbReference>
<dbReference type="GO" id="GO:0046872">
    <property type="term" value="F:metal ion binding"/>
    <property type="evidence" value="ECO:0007669"/>
    <property type="project" value="UniProtKB-KW"/>
</dbReference>
<evidence type="ECO:0000259" key="6">
    <source>
        <dbReference type="Pfam" id="PF03828"/>
    </source>
</evidence>
<organism evidence="8 9">
    <name type="scientific">Phellinidium pouzarii</name>
    <dbReference type="NCBI Taxonomy" id="167371"/>
    <lineage>
        <taxon>Eukaryota</taxon>
        <taxon>Fungi</taxon>
        <taxon>Dikarya</taxon>
        <taxon>Basidiomycota</taxon>
        <taxon>Agaricomycotina</taxon>
        <taxon>Agaricomycetes</taxon>
        <taxon>Hymenochaetales</taxon>
        <taxon>Hymenochaetaceae</taxon>
        <taxon>Phellinidium</taxon>
    </lineage>
</organism>
<dbReference type="SUPFAM" id="SSF81631">
    <property type="entry name" value="PAP/OAS1 substrate-binding domain"/>
    <property type="match status" value="1"/>
</dbReference>
<feature type="compositionally biased region" description="Basic and acidic residues" evidence="5">
    <location>
        <begin position="42"/>
        <end position="53"/>
    </location>
</feature>
<dbReference type="Gene3D" id="1.10.1410.10">
    <property type="match status" value="1"/>
</dbReference>
<dbReference type="EMBL" id="SGPK01000005">
    <property type="protein sequence ID" value="THH11994.1"/>
    <property type="molecule type" value="Genomic_DNA"/>
</dbReference>
<dbReference type="InterPro" id="IPR054708">
    <property type="entry name" value="MTPAP-like_central"/>
</dbReference>
<dbReference type="FunFam" id="3.30.460.10:FF:000051">
    <property type="entry name" value="DNA2/NAM7 helicase family protein"/>
    <property type="match status" value="1"/>
</dbReference>
<feature type="domain" description="PAP-associated" evidence="6">
    <location>
        <begin position="361"/>
        <end position="418"/>
    </location>
</feature>
<dbReference type="PANTHER" id="PTHR23092:SF15">
    <property type="entry name" value="INACTIVE NON-CANONICAL POLY(A) RNA POLYMERASE PROTEIN TRF4-2-RELATED"/>
    <property type="match status" value="1"/>
</dbReference>
<dbReference type="Pfam" id="PF22600">
    <property type="entry name" value="MTPAP-like_central"/>
    <property type="match status" value="1"/>
</dbReference>
<evidence type="ECO:0000256" key="4">
    <source>
        <dbReference type="ARBA" id="ARBA00022842"/>
    </source>
</evidence>
<accession>A0A4S4LIX0</accession>